<keyword evidence="14" id="KW-1185">Reference proteome</keyword>
<evidence type="ECO:0000313" key="14">
    <source>
        <dbReference type="Proteomes" id="UP000011863"/>
    </source>
</evidence>
<keyword evidence="8 10" id="KW-0131">Cell cycle</keyword>
<dbReference type="GO" id="GO:0005886">
    <property type="term" value="C:plasma membrane"/>
    <property type="evidence" value="ECO:0007669"/>
    <property type="project" value="UniProtKB-SubCell"/>
</dbReference>
<name>A0A6C7E733_ILUCY</name>
<dbReference type="InterPro" id="IPR006009">
    <property type="entry name" value="GlcNAc_MurG"/>
</dbReference>
<evidence type="ECO:0000256" key="1">
    <source>
        <dbReference type="ARBA" id="ARBA00022475"/>
    </source>
</evidence>
<dbReference type="EMBL" id="AP012057">
    <property type="protein sequence ID" value="BAN02260.1"/>
    <property type="molecule type" value="Genomic_DNA"/>
</dbReference>
<keyword evidence="5 10" id="KW-0133">Cell shape</keyword>
<dbReference type="PANTHER" id="PTHR21015:SF22">
    <property type="entry name" value="GLYCOSYLTRANSFERASE"/>
    <property type="match status" value="1"/>
</dbReference>
<comment type="caution">
    <text evidence="10">Lacks conserved residue(s) required for the propagation of feature annotation.</text>
</comment>
<organism evidence="13 14">
    <name type="scientific">Ilumatobacter coccineus (strain NBRC 103263 / KCTC 29153 / YM16-304)</name>
    <dbReference type="NCBI Taxonomy" id="1313172"/>
    <lineage>
        <taxon>Bacteria</taxon>
        <taxon>Bacillati</taxon>
        <taxon>Actinomycetota</taxon>
        <taxon>Acidimicrobiia</taxon>
        <taxon>Acidimicrobiales</taxon>
        <taxon>Ilumatobacteraceae</taxon>
        <taxon>Ilumatobacter</taxon>
    </lineage>
</organism>
<dbReference type="SUPFAM" id="SSF53756">
    <property type="entry name" value="UDP-Glycosyltransferase/glycogen phosphorylase"/>
    <property type="match status" value="1"/>
</dbReference>
<dbReference type="GO" id="GO:0005975">
    <property type="term" value="P:carbohydrate metabolic process"/>
    <property type="evidence" value="ECO:0007669"/>
    <property type="project" value="InterPro"/>
</dbReference>
<comment type="pathway">
    <text evidence="10">Cell wall biogenesis; peptidoglycan biosynthesis.</text>
</comment>
<dbReference type="PANTHER" id="PTHR21015">
    <property type="entry name" value="UDP-N-ACETYLGLUCOSAMINE--N-ACETYLMURAMYL-(PENTAPEPTIDE) PYROPHOSPHORYL-UNDECAPRENOL N-ACETYLGLUCOSAMINE TRANSFERASE 1"/>
    <property type="match status" value="1"/>
</dbReference>
<gene>
    <name evidence="10 13" type="primary">murG</name>
    <name evidence="13" type="ORF">YM304_19460</name>
</gene>
<evidence type="ECO:0000256" key="2">
    <source>
        <dbReference type="ARBA" id="ARBA00022618"/>
    </source>
</evidence>
<feature type="binding site" evidence="10">
    <location>
        <begin position="12"/>
        <end position="14"/>
    </location>
    <ligand>
        <name>UDP-N-acetyl-alpha-D-glucosamine</name>
        <dbReference type="ChEBI" id="CHEBI:57705"/>
    </ligand>
</feature>
<sequence>MSTFAVVTGGGTAGHVLPALAVADALVAAGHDPSELHYVGCERGIETDIVPDTAYDHTFFDVVGFQRSLSRRNLGFVPKMWNARRAAIRLLETLRPKVVVSVGGYASMPAVFAARKLDIPVVVVSYDRRPGRASTVAARRAAVCAVAFENSPLPRAEMTGAPVRQAILDVDRVAGRDAARRSLGIADDRFLVAVMGGSLGSGVLNDAISRIVADHADDTTLAIRQVAGERFADSITSAGDGSSGIHHQVIGYESDMPAVYAAADLLVGRGGASTVHEVAVTGSPAVLVPWSGAADDHQRGNVEWLSEAGAAVLLTEDDVADGGLEREIVRLRRDPAALAALSAAASDRGEVHRSGALAHVIERVALTSPTL</sequence>
<dbReference type="GO" id="GO:0050511">
    <property type="term" value="F:undecaprenyldiphospho-muramoylpentapeptide beta-N-acetylglucosaminyltransferase activity"/>
    <property type="evidence" value="ECO:0007669"/>
    <property type="project" value="UniProtKB-UniRule"/>
</dbReference>
<feature type="binding site" evidence="10">
    <location>
        <position position="298"/>
    </location>
    <ligand>
        <name>UDP-N-acetyl-alpha-D-glucosamine</name>
        <dbReference type="ChEBI" id="CHEBI:57705"/>
    </ligand>
</feature>
<dbReference type="InterPro" id="IPR007235">
    <property type="entry name" value="Glyco_trans_28_C"/>
</dbReference>
<evidence type="ECO:0000259" key="12">
    <source>
        <dbReference type="Pfam" id="PF04101"/>
    </source>
</evidence>
<dbReference type="Gene3D" id="3.40.50.2000">
    <property type="entry name" value="Glycogen Phosphorylase B"/>
    <property type="match status" value="2"/>
</dbReference>
<dbReference type="Proteomes" id="UP000011863">
    <property type="component" value="Chromosome"/>
</dbReference>
<evidence type="ECO:0000256" key="8">
    <source>
        <dbReference type="ARBA" id="ARBA00023306"/>
    </source>
</evidence>
<evidence type="ECO:0000256" key="7">
    <source>
        <dbReference type="ARBA" id="ARBA00023136"/>
    </source>
</evidence>
<reference evidence="13 14" key="1">
    <citation type="journal article" date="2013" name="Int. J. Syst. Evol. Microbiol.">
        <title>Ilumatobacter nonamiense sp. nov. and Ilumatobacter coccineum sp. nov., isolated from seashore sand.</title>
        <authorList>
            <person name="Matsumoto A."/>
            <person name="Kasai H."/>
            <person name="Matsuo Y."/>
            <person name="Shizuri Y."/>
            <person name="Ichikawa N."/>
            <person name="Fujita N."/>
            <person name="Omura S."/>
            <person name="Takahashi Y."/>
        </authorList>
    </citation>
    <scope>NUCLEOTIDE SEQUENCE [LARGE SCALE GENOMIC DNA]</scope>
    <source>
        <strain evidence="14">NBRC 103263 / KCTC 29153 / YM16-304</strain>
    </source>
</reference>
<evidence type="ECO:0000256" key="4">
    <source>
        <dbReference type="ARBA" id="ARBA00022679"/>
    </source>
</evidence>
<dbReference type="CDD" id="cd03785">
    <property type="entry name" value="GT28_MurG"/>
    <property type="match status" value="1"/>
</dbReference>
<keyword evidence="6 10" id="KW-0573">Peptidoglycan synthesis</keyword>
<comment type="catalytic activity">
    <reaction evidence="10">
        <text>di-trans,octa-cis-undecaprenyl diphospho-N-acetyl-alpha-D-muramoyl-L-alanyl-D-glutamyl-meso-2,6-diaminopimeloyl-D-alanyl-D-alanine + UDP-N-acetyl-alpha-D-glucosamine = di-trans,octa-cis-undecaprenyl diphospho-[N-acetyl-alpha-D-glucosaminyl-(1-&gt;4)]-N-acetyl-alpha-D-muramoyl-L-alanyl-D-glutamyl-meso-2,6-diaminopimeloyl-D-alanyl-D-alanine + UDP + H(+)</text>
        <dbReference type="Rhea" id="RHEA:31227"/>
        <dbReference type="ChEBI" id="CHEBI:15378"/>
        <dbReference type="ChEBI" id="CHEBI:57705"/>
        <dbReference type="ChEBI" id="CHEBI:58223"/>
        <dbReference type="ChEBI" id="CHEBI:61387"/>
        <dbReference type="ChEBI" id="CHEBI:61388"/>
        <dbReference type="EC" id="2.4.1.227"/>
    </reaction>
</comment>
<proteinExistence type="inferred from homology"/>
<keyword evidence="1 10" id="KW-1003">Cell membrane</keyword>
<evidence type="ECO:0000256" key="6">
    <source>
        <dbReference type="ARBA" id="ARBA00022984"/>
    </source>
</evidence>
<dbReference type="Pfam" id="PF03033">
    <property type="entry name" value="Glyco_transf_28"/>
    <property type="match status" value="1"/>
</dbReference>
<dbReference type="KEGG" id="aym:YM304_19460"/>
<dbReference type="Pfam" id="PF04101">
    <property type="entry name" value="Glyco_tran_28_C"/>
    <property type="match status" value="1"/>
</dbReference>
<dbReference type="GO" id="GO:0051991">
    <property type="term" value="F:UDP-N-acetyl-D-glucosamine:N-acetylmuramoyl-L-alanyl-D-glutamyl-meso-2,6-diaminopimelyl-D-alanyl-D-alanine-diphosphoundecaprenol 4-beta-N-acetylglucosaminlytransferase activity"/>
    <property type="evidence" value="ECO:0007669"/>
    <property type="project" value="RHEA"/>
</dbReference>
<dbReference type="RefSeq" id="WP_015441507.1">
    <property type="nucleotide sequence ID" value="NC_020520.1"/>
</dbReference>
<accession>A0A6C7E733</accession>
<protein>
    <recommendedName>
        <fullName evidence="10">UDP-N-acetylglucosamine--N-acetylmuramyl-(pentapeptide) pyrophosphoryl-undecaprenol N-acetylglucosamine transferase</fullName>
        <ecNumber evidence="10">2.4.1.227</ecNumber>
    </recommendedName>
    <alternativeName>
        <fullName evidence="10">Undecaprenyl-PP-MurNAc-pentapeptide-UDPGlcNAc GlcNAc transferase</fullName>
    </alternativeName>
</protein>
<feature type="binding site" evidence="10">
    <location>
        <position position="198"/>
    </location>
    <ligand>
        <name>UDP-N-acetyl-alpha-D-glucosamine</name>
        <dbReference type="ChEBI" id="CHEBI:57705"/>
    </ligand>
</feature>
<dbReference type="UniPathway" id="UPA00219"/>
<keyword evidence="3 10" id="KW-0328">Glycosyltransferase</keyword>
<evidence type="ECO:0000256" key="10">
    <source>
        <dbReference type="HAMAP-Rule" id="MF_00033"/>
    </source>
</evidence>
<evidence type="ECO:0000259" key="11">
    <source>
        <dbReference type="Pfam" id="PF03033"/>
    </source>
</evidence>
<evidence type="ECO:0000256" key="5">
    <source>
        <dbReference type="ARBA" id="ARBA00022960"/>
    </source>
</evidence>
<feature type="domain" description="Glycosyl transferase family 28 C-terminal" evidence="12">
    <location>
        <begin position="192"/>
        <end position="345"/>
    </location>
</feature>
<dbReference type="HAMAP" id="MF_00033">
    <property type="entry name" value="MurG"/>
    <property type="match status" value="1"/>
</dbReference>
<dbReference type="InterPro" id="IPR004276">
    <property type="entry name" value="GlycoTrans_28_N"/>
</dbReference>
<dbReference type="EC" id="2.4.1.227" evidence="10"/>
<keyword evidence="7 10" id="KW-0472">Membrane</keyword>
<keyword evidence="4 10" id="KW-0808">Transferase</keyword>
<comment type="function">
    <text evidence="10">Cell wall formation. Catalyzes the transfer of a GlcNAc subunit on undecaprenyl-pyrophosphoryl-MurNAc-pentapeptide (lipid intermediate I) to form undecaprenyl-pyrophosphoryl-MurNAc-(pentapeptide)GlcNAc (lipid intermediate II).</text>
</comment>
<keyword evidence="9 10" id="KW-0961">Cell wall biogenesis/degradation</keyword>
<dbReference type="GO" id="GO:0051301">
    <property type="term" value="P:cell division"/>
    <property type="evidence" value="ECO:0007669"/>
    <property type="project" value="UniProtKB-KW"/>
</dbReference>
<feature type="domain" description="Glycosyltransferase family 28 N-terminal" evidence="11">
    <location>
        <begin position="6"/>
        <end position="142"/>
    </location>
</feature>
<dbReference type="AlphaFoldDB" id="A0A6C7E733"/>
<feature type="binding site" evidence="10">
    <location>
        <position position="164"/>
    </location>
    <ligand>
        <name>UDP-N-acetyl-alpha-D-glucosamine</name>
        <dbReference type="ChEBI" id="CHEBI:57705"/>
    </ligand>
</feature>
<comment type="subcellular location">
    <subcellularLocation>
        <location evidence="10">Cell membrane</location>
        <topology evidence="10">Peripheral membrane protein</topology>
        <orientation evidence="10">Cytoplasmic side</orientation>
    </subcellularLocation>
</comment>
<evidence type="ECO:0000256" key="9">
    <source>
        <dbReference type="ARBA" id="ARBA00023316"/>
    </source>
</evidence>
<evidence type="ECO:0000313" key="13">
    <source>
        <dbReference type="EMBL" id="BAN02260.1"/>
    </source>
</evidence>
<dbReference type="GO" id="GO:0009252">
    <property type="term" value="P:peptidoglycan biosynthetic process"/>
    <property type="evidence" value="ECO:0007669"/>
    <property type="project" value="UniProtKB-UniRule"/>
</dbReference>
<evidence type="ECO:0000256" key="3">
    <source>
        <dbReference type="ARBA" id="ARBA00022676"/>
    </source>
</evidence>
<dbReference type="GO" id="GO:0071555">
    <property type="term" value="P:cell wall organization"/>
    <property type="evidence" value="ECO:0007669"/>
    <property type="project" value="UniProtKB-KW"/>
</dbReference>
<keyword evidence="2 10" id="KW-0132">Cell division</keyword>
<comment type="similarity">
    <text evidence="10">Belongs to the glycosyltransferase 28 family. MurG subfamily.</text>
</comment>
<dbReference type="GO" id="GO:0008360">
    <property type="term" value="P:regulation of cell shape"/>
    <property type="evidence" value="ECO:0007669"/>
    <property type="project" value="UniProtKB-KW"/>
</dbReference>